<organism evidence="2 3">
    <name type="scientific">Lentibacillus salicampi</name>
    <dbReference type="NCBI Taxonomy" id="175306"/>
    <lineage>
        <taxon>Bacteria</taxon>
        <taxon>Bacillati</taxon>
        <taxon>Bacillota</taxon>
        <taxon>Bacilli</taxon>
        <taxon>Bacillales</taxon>
        <taxon>Bacillaceae</taxon>
        <taxon>Lentibacillus</taxon>
    </lineage>
</organism>
<dbReference type="Proteomes" id="UP000298484">
    <property type="component" value="Unassembled WGS sequence"/>
</dbReference>
<feature type="region of interest" description="Disordered" evidence="1">
    <location>
        <begin position="115"/>
        <end position="143"/>
    </location>
</feature>
<evidence type="ECO:0000256" key="1">
    <source>
        <dbReference type="SAM" id="MobiDB-lite"/>
    </source>
</evidence>
<feature type="compositionally biased region" description="Basic residues" evidence="1">
    <location>
        <begin position="115"/>
        <end position="137"/>
    </location>
</feature>
<protein>
    <submittedName>
        <fullName evidence="2">Transposase</fullName>
    </submittedName>
</protein>
<dbReference type="EMBL" id="SRHY01000011">
    <property type="protein sequence ID" value="TFJ93047.1"/>
    <property type="molecule type" value="Genomic_DNA"/>
</dbReference>
<proteinExistence type="predicted"/>
<comment type="caution">
    <text evidence="2">The sequence shown here is derived from an EMBL/GenBank/DDBJ whole genome shotgun (WGS) entry which is preliminary data.</text>
</comment>
<dbReference type="AlphaFoldDB" id="A0A4Y9AD57"/>
<gene>
    <name evidence="2" type="ORF">E4U82_08855</name>
</gene>
<dbReference type="OrthoDB" id="5751230at2"/>
<evidence type="ECO:0000313" key="2">
    <source>
        <dbReference type="EMBL" id="TFJ93047.1"/>
    </source>
</evidence>
<reference evidence="2 3" key="1">
    <citation type="submission" date="2019-03" db="EMBL/GenBank/DDBJ databases">
        <title>Genome sequence of Lentibacillus salicampi ATCC BAA-719.</title>
        <authorList>
            <person name="Maclea K.S."/>
            <person name="Simoes Junior M."/>
        </authorList>
    </citation>
    <scope>NUCLEOTIDE SEQUENCE [LARGE SCALE GENOMIC DNA]</scope>
    <source>
        <strain evidence="2 3">ATCC BAA-719</strain>
    </source>
</reference>
<dbReference type="RefSeq" id="WP_135109841.1">
    <property type="nucleotide sequence ID" value="NZ_SRHY01000011.1"/>
</dbReference>
<evidence type="ECO:0000313" key="3">
    <source>
        <dbReference type="Proteomes" id="UP000298484"/>
    </source>
</evidence>
<accession>A0A4Y9AD57</accession>
<sequence length="409" mass="45820">MNQLQKHYSGGILTLLNSDWPIITKLWMTDLSEITKMIGDTYGKRGPVSQDPASMMRSYLLLILTNPTMSVTKWVDELKRVPLHAILSGFEPGNIPGIDTFYDFFARLWGSEKKNRTHKIKSKRSRKRKPKKGKKGGKAQTTTTGRVKRLVECIIPRLNHKKELPADRLFDFFQSQILTVSGKLGILGGVEQLNVAGDGTPVVTARSKPTCDCRTQGIANCKHPRIYSQPDCDGGWDSSRVKYFHGYHLYMINACDSPYDLPLCPRLNAASCHDSVGFIVNWAEFSQRVNLGATDKILLDAAHDAYSIYELIDHQQMEPIIDLNKRAKKNLETVSDIQISPEGVPIFPIGKKMIRMATTARDTGKNEDVLCGTTNTCETPCSTAKYGRTPRAYNFGILIISLFFSLLTL</sequence>
<name>A0A4Y9AD57_9BACI</name>
<keyword evidence="3" id="KW-1185">Reference proteome</keyword>